<evidence type="ECO:0008006" key="10">
    <source>
        <dbReference type="Google" id="ProtNLM"/>
    </source>
</evidence>
<dbReference type="Pfam" id="PF21010">
    <property type="entry name" value="HA2_C"/>
    <property type="match status" value="1"/>
</dbReference>
<dbReference type="GO" id="GO:0003723">
    <property type="term" value="F:RNA binding"/>
    <property type="evidence" value="ECO:0007669"/>
    <property type="project" value="TreeGrafter"/>
</dbReference>
<dbReference type="InterPro" id="IPR056382">
    <property type="entry name" value="DHX34_Znf-C2H2"/>
</dbReference>
<dbReference type="PROSITE" id="PS51192">
    <property type="entry name" value="HELICASE_ATP_BIND_1"/>
    <property type="match status" value="1"/>
</dbReference>
<dbReference type="Pfam" id="PF07717">
    <property type="entry name" value="OB_NTP_bind"/>
    <property type="match status" value="1"/>
</dbReference>
<dbReference type="SMART" id="SM00487">
    <property type="entry name" value="DEXDc"/>
    <property type="match status" value="1"/>
</dbReference>
<proteinExistence type="predicted"/>
<evidence type="ECO:0000313" key="9">
    <source>
        <dbReference type="Proteomes" id="UP001367676"/>
    </source>
</evidence>
<dbReference type="SMART" id="SM00847">
    <property type="entry name" value="HA2"/>
    <property type="match status" value="1"/>
</dbReference>
<feature type="region of interest" description="Disordered" evidence="5">
    <location>
        <begin position="54"/>
        <end position="77"/>
    </location>
</feature>
<dbReference type="GO" id="GO:0016787">
    <property type="term" value="F:hydrolase activity"/>
    <property type="evidence" value="ECO:0007669"/>
    <property type="project" value="UniProtKB-KW"/>
</dbReference>
<evidence type="ECO:0000256" key="3">
    <source>
        <dbReference type="ARBA" id="ARBA00022806"/>
    </source>
</evidence>
<evidence type="ECO:0000256" key="1">
    <source>
        <dbReference type="ARBA" id="ARBA00022741"/>
    </source>
</evidence>
<dbReference type="PANTHER" id="PTHR18934">
    <property type="entry name" value="ATP-DEPENDENT RNA HELICASE"/>
    <property type="match status" value="1"/>
</dbReference>
<evidence type="ECO:0000313" key="8">
    <source>
        <dbReference type="EMBL" id="KAK7573392.1"/>
    </source>
</evidence>
<name>A0AAN9T3T3_9HEMI</name>
<dbReference type="SMART" id="SM00490">
    <property type="entry name" value="HELICc"/>
    <property type="match status" value="1"/>
</dbReference>
<dbReference type="InterPro" id="IPR011545">
    <property type="entry name" value="DEAD/DEAH_box_helicase_dom"/>
</dbReference>
<reference evidence="8 9" key="1">
    <citation type="submission" date="2024-03" db="EMBL/GenBank/DDBJ databases">
        <title>Adaptation during the transition from Ophiocordyceps entomopathogen to insect associate is accompanied by gene loss and intensified selection.</title>
        <authorList>
            <person name="Ward C.M."/>
            <person name="Onetto C.A."/>
            <person name="Borneman A.R."/>
        </authorList>
    </citation>
    <scope>NUCLEOTIDE SEQUENCE [LARGE SCALE GENOMIC DNA]</scope>
    <source>
        <strain evidence="8">AWRI1</strain>
        <tissue evidence="8">Single Adult Female</tissue>
    </source>
</reference>
<dbReference type="InterPro" id="IPR011709">
    <property type="entry name" value="DEAD-box_helicase_OB_fold"/>
</dbReference>
<dbReference type="InterPro" id="IPR001650">
    <property type="entry name" value="Helicase_C-like"/>
</dbReference>
<evidence type="ECO:0000256" key="5">
    <source>
        <dbReference type="SAM" id="MobiDB-lite"/>
    </source>
</evidence>
<keyword evidence="1" id="KW-0547">Nucleotide-binding</keyword>
<dbReference type="FunFam" id="1.20.120.1080:FF:000005">
    <property type="entry name" value="ATP-dependent helicase HrpA"/>
    <property type="match status" value="1"/>
</dbReference>
<evidence type="ECO:0000256" key="2">
    <source>
        <dbReference type="ARBA" id="ARBA00022801"/>
    </source>
</evidence>
<comment type="caution">
    <text evidence="8">The sequence shown here is derived from an EMBL/GenBank/DDBJ whole genome shotgun (WGS) entry which is preliminary data.</text>
</comment>
<gene>
    <name evidence="8" type="ORF">V9T40_010583</name>
</gene>
<evidence type="ECO:0000256" key="4">
    <source>
        <dbReference type="ARBA" id="ARBA00022840"/>
    </source>
</evidence>
<dbReference type="GO" id="GO:0005524">
    <property type="term" value="F:ATP binding"/>
    <property type="evidence" value="ECO:0007669"/>
    <property type="project" value="UniProtKB-KW"/>
</dbReference>
<dbReference type="SUPFAM" id="SSF52540">
    <property type="entry name" value="P-loop containing nucleoside triphosphate hydrolases"/>
    <property type="match status" value="1"/>
</dbReference>
<evidence type="ECO:0000259" key="6">
    <source>
        <dbReference type="PROSITE" id="PS51192"/>
    </source>
</evidence>
<dbReference type="Gene3D" id="3.40.50.300">
    <property type="entry name" value="P-loop containing nucleotide triphosphate hydrolases"/>
    <property type="match status" value="2"/>
</dbReference>
<keyword evidence="9" id="KW-1185">Reference proteome</keyword>
<dbReference type="Pfam" id="PF24485">
    <property type="entry name" value="zf-C2H2_DHX34"/>
    <property type="match status" value="1"/>
</dbReference>
<evidence type="ECO:0000259" key="7">
    <source>
        <dbReference type="PROSITE" id="PS51194"/>
    </source>
</evidence>
<dbReference type="PROSITE" id="PS51194">
    <property type="entry name" value="HELICASE_CTER"/>
    <property type="match status" value="1"/>
</dbReference>
<sequence>MSRRSDDFPKNEFFSLHSYRTELSRLVDKFSYVLEDVVDFWKFVQKYEDVERKKTTSRQQATEEPKHSGSSLNIPHQYDPKHSINVEFTISNDDMQNCLSVERRHLLRKNLSKFPFLVALYLNFKQKEKLSSLKKIRSSQQSLPVFQYKDEILQTVQNEQVIIVAGDTGCGKSTQIPQFLWQAGYHRIACTQPRRIACVSLSKRVARETLTQYGPEVGYQIRFEKRRNRETKILFITEGLLLRQASGEDMLSDYDVVVLDEVHERHLQGDFLLGIMKCLLHQRKDLKLVLMSATINIDLFSNYFGSAAKVIQVPGRLFPITVQYFPVPAVDSNQESFDPSSYIRILQLIDKKYSKEERGDVLMFLSGIKEITSVLDAAHQYNEKANSWCILPLHSSLSLLEQDKVFDYPPEGFRKCVVSTNIAETSVTIDGIRFVVDSGKVKEMSYDPVCKLQRLKEFWVSKASAEQRKGRAGRTGPGVCFRLYTESDYAAMSEYTTPEIQRVSLDSVLLQMIAMGLPDVRKFPFIEPPDSTAIDNSIFALKQHGAITTEEKLTEIGKTLSKLPVDILLGKMLIMGSLFDQVEAVLSLASALSVQSPFTNRAFRDVGLQEARKELESDHGDPITLLNIFREWLLIKQELANERSASSYKSRKWCKKRGLEEQRFYEMTKLRSQFKELLLDCKLINEDCTPVKSNEEMTSAERSARHGELKQLRRLKRTHENENIRKPKFLKSGNAMEVEFQDMDEDDTSTDIRDIEFRLKNNPAQVQNLLEASTATSYKDLTMLKIIFCSALYPQFAIPDEFNASKTVKDQLFHTAEKPFVALHPNCFFAFHPEVIQLEECDMVNPPPTFRTKLKVSSKHQILFYMSLLETTKVYLVNVLRMPAAPSILLFCQEIRSNKNFTKFVCDNWIELRFISSLAGEKFILKVCKIRHMWETTLNSRLQGTRISHIEEDLMDRILELLRADICYTIKRLLPADLKTFSNLRNTGTDASANPSYHNNPFYDEFTIVPNEKHGGITVAPFFVYNSLSSDEDSEEIEDWKCEKCESLIISSPLERLQHIYLHEKESRVTERDVAGNMSSEAKKPNAKLYECDVCKEKLYLTSTEILRHRKSHQSESGE</sequence>
<dbReference type="AlphaFoldDB" id="A0AAN9T3T3"/>
<dbReference type="Pfam" id="PF00271">
    <property type="entry name" value="Helicase_C"/>
    <property type="match status" value="1"/>
</dbReference>
<dbReference type="InterPro" id="IPR007502">
    <property type="entry name" value="Helicase-assoc_dom"/>
</dbReference>
<keyword evidence="2" id="KW-0378">Hydrolase</keyword>
<dbReference type="Gene3D" id="1.20.120.1080">
    <property type="match status" value="1"/>
</dbReference>
<dbReference type="InterPro" id="IPR027417">
    <property type="entry name" value="P-loop_NTPase"/>
</dbReference>
<organism evidence="8 9">
    <name type="scientific">Parthenolecanium corni</name>
    <dbReference type="NCBI Taxonomy" id="536013"/>
    <lineage>
        <taxon>Eukaryota</taxon>
        <taxon>Metazoa</taxon>
        <taxon>Ecdysozoa</taxon>
        <taxon>Arthropoda</taxon>
        <taxon>Hexapoda</taxon>
        <taxon>Insecta</taxon>
        <taxon>Pterygota</taxon>
        <taxon>Neoptera</taxon>
        <taxon>Paraneoptera</taxon>
        <taxon>Hemiptera</taxon>
        <taxon>Sternorrhyncha</taxon>
        <taxon>Coccoidea</taxon>
        <taxon>Coccidae</taxon>
        <taxon>Parthenolecanium</taxon>
    </lineage>
</organism>
<dbReference type="Proteomes" id="UP001367676">
    <property type="component" value="Unassembled WGS sequence"/>
</dbReference>
<keyword evidence="3" id="KW-0347">Helicase</keyword>
<feature type="domain" description="Helicase C-terminal" evidence="7">
    <location>
        <begin position="348"/>
        <end position="516"/>
    </location>
</feature>
<feature type="domain" description="Helicase ATP-binding" evidence="6">
    <location>
        <begin position="153"/>
        <end position="313"/>
    </location>
</feature>
<dbReference type="Pfam" id="PF00270">
    <property type="entry name" value="DEAD"/>
    <property type="match status" value="1"/>
</dbReference>
<dbReference type="FunFam" id="3.40.50.300:FF:000725">
    <property type="entry name" value="probable ATP-dependent RNA helicase DHX34"/>
    <property type="match status" value="1"/>
</dbReference>
<dbReference type="FunFam" id="3.40.50.300:FF:004714">
    <property type="entry name" value="DEAD/DEAH box helicase"/>
    <property type="match status" value="1"/>
</dbReference>
<dbReference type="GO" id="GO:0004386">
    <property type="term" value="F:helicase activity"/>
    <property type="evidence" value="ECO:0007669"/>
    <property type="project" value="UniProtKB-KW"/>
</dbReference>
<dbReference type="CDD" id="cd18791">
    <property type="entry name" value="SF2_C_RHA"/>
    <property type="match status" value="1"/>
</dbReference>
<dbReference type="PANTHER" id="PTHR18934:SF221">
    <property type="entry name" value="ATP-DEPENDENT RNA HELICASE DHX34-RELATED"/>
    <property type="match status" value="1"/>
</dbReference>
<dbReference type="InterPro" id="IPR014001">
    <property type="entry name" value="Helicase_ATP-bd"/>
</dbReference>
<accession>A0AAN9T3T3</accession>
<protein>
    <recommendedName>
        <fullName evidence="10">ATP-dependent RNA helicase DHX34</fullName>
    </recommendedName>
</protein>
<keyword evidence="4" id="KW-0067">ATP-binding</keyword>
<dbReference type="EMBL" id="JBBCAQ010000037">
    <property type="protein sequence ID" value="KAK7573392.1"/>
    <property type="molecule type" value="Genomic_DNA"/>
</dbReference>